<dbReference type="AlphaFoldDB" id="W1J5M7"/>
<accession>W1J5M7</accession>
<dbReference type="EMBL" id="CBXF010000124">
    <property type="protein sequence ID" value="CDL85156.1"/>
    <property type="molecule type" value="Genomic_DNA"/>
</dbReference>
<proteinExistence type="predicted"/>
<protein>
    <submittedName>
        <fullName evidence="1">Uncharacterized protein</fullName>
    </submittedName>
</protein>
<sequence>MLVIQLIHANNQILILTLKQHSRSDALKAKQNFFIMLPTSNRLSNIIG</sequence>
<gene>
    <name evidence="1" type="ORF">XSR1_620002</name>
</gene>
<organism evidence="1 2">
    <name type="scientific">Xenorhabdus szentirmaii DSM 16338</name>
    <dbReference type="NCBI Taxonomy" id="1427518"/>
    <lineage>
        <taxon>Bacteria</taxon>
        <taxon>Pseudomonadati</taxon>
        <taxon>Pseudomonadota</taxon>
        <taxon>Gammaproteobacteria</taxon>
        <taxon>Enterobacterales</taxon>
        <taxon>Morganellaceae</taxon>
        <taxon>Xenorhabdus</taxon>
    </lineage>
</organism>
<reference evidence="1" key="1">
    <citation type="submission" date="2013-11" db="EMBL/GenBank/DDBJ databases">
        <title>Draft genome sequence and annotation of the entomopathogenic bacteria, Xenorhabdus cabanillasi strain JM26 and Xenorhabdus szentirmai strain DSM 16338.</title>
        <authorList>
            <person name="Gualtieri M."/>
            <person name="Ogier J.C."/>
            <person name="Pages S."/>
            <person name="Givaudan A."/>
            <person name="Gaudriault S."/>
        </authorList>
    </citation>
    <scope>NUCLEOTIDE SEQUENCE [LARGE SCALE GENOMIC DNA]</scope>
    <source>
        <strain evidence="1">DSM 16338</strain>
    </source>
</reference>
<comment type="caution">
    <text evidence="1">The sequence shown here is derived from an EMBL/GenBank/DDBJ whole genome shotgun (WGS) entry which is preliminary data.</text>
</comment>
<evidence type="ECO:0000313" key="2">
    <source>
        <dbReference type="Proteomes" id="UP000019202"/>
    </source>
</evidence>
<dbReference type="Proteomes" id="UP000019202">
    <property type="component" value="Unassembled WGS sequence"/>
</dbReference>
<keyword evidence="2" id="KW-1185">Reference proteome</keyword>
<evidence type="ECO:0000313" key="1">
    <source>
        <dbReference type="EMBL" id="CDL85156.1"/>
    </source>
</evidence>
<name>W1J5M7_9GAMM</name>